<dbReference type="InterPro" id="IPR036541">
    <property type="entry name" value="PLipase_A1_sf"/>
</dbReference>
<dbReference type="PANTHER" id="PTHR40457:SF1">
    <property type="entry name" value="PHOSPHOLIPASE A1"/>
    <property type="match status" value="1"/>
</dbReference>
<evidence type="ECO:0000256" key="3">
    <source>
        <dbReference type="ARBA" id="ARBA00010525"/>
    </source>
</evidence>
<protein>
    <recommendedName>
        <fullName evidence="15">Phospholipase A1</fullName>
        <ecNumber evidence="15">3.1.1.32</ecNumber>
        <ecNumber evidence="15">3.1.1.4</ecNumber>
    </recommendedName>
    <alternativeName>
        <fullName evidence="15">Phosphatidylcholine 1-acylhydrolase</fullName>
    </alternativeName>
</protein>
<dbReference type="Proteomes" id="UP001500573">
    <property type="component" value="Unassembled WGS sequence"/>
</dbReference>
<evidence type="ECO:0000256" key="2">
    <source>
        <dbReference type="ARBA" id="ARBA00001604"/>
    </source>
</evidence>
<sequence>MLKFRHDSAFASHIMFRLRYSGLRYFFVLAIGCLCLASGAAHAGLTYRLTSPQAGPGSTVELEGLLTNDTGAALSAPVARELTGQWIDAQGRSLPAHFQLRTSPDAINLPANTFTRMAWSGRVPENAQGLLTLRLDGAADTLLALRIDPALPGTQVAANTSADTAGTPAAAPPATALAAASAPAAMPTNGLSPFDTFRNAISSYEPVYFAVGNRGGANARFQVSFKYRPFSPDDPARPAFMDNWYFGYTQTALWDLHSDSIPFVDTTYNPSLFWARDALWATADKRWALGLNAGFEHKSNGKEDEDSRSLNDFYVQPQVDYRFDGGSTLSFQPRFKYYAWTDRDMDYPGTLGYVDWKLRWAHDDGLILSGLYRQGTGGRNATQLEAAWPLKRTFLHMNGYLYVQYFRGYGETLLGYNQKTDPQLRIGIALVP</sequence>
<evidence type="ECO:0000256" key="7">
    <source>
        <dbReference type="ARBA" id="ARBA00022723"/>
    </source>
</evidence>
<dbReference type="EC" id="3.1.1.4" evidence="15"/>
<dbReference type="SUPFAM" id="SSF56931">
    <property type="entry name" value="Outer membrane phospholipase A (OMPLA)"/>
    <property type="match status" value="1"/>
</dbReference>
<evidence type="ECO:0000256" key="4">
    <source>
        <dbReference type="ARBA" id="ARBA00011702"/>
    </source>
</evidence>
<dbReference type="PANTHER" id="PTHR40457">
    <property type="entry name" value="PHOSPHOLIPASE A1"/>
    <property type="match status" value="1"/>
</dbReference>
<accession>A0ABP3W6L6</accession>
<dbReference type="EMBL" id="BAAAEX010000009">
    <property type="protein sequence ID" value="GAA0778607.1"/>
    <property type="molecule type" value="Genomic_DNA"/>
</dbReference>
<comment type="cofactor">
    <cofactor evidence="15">
        <name>Ca(2+)</name>
        <dbReference type="ChEBI" id="CHEBI:29108"/>
    </cofactor>
    <text evidence="15">Binds 1 Ca(2+) ion per monomer. In the dimeric form the Ca(2+) is bound by different amino acids with binding of each Ca(2+) shared with ligands coming from each monomer. The Ca(2+) ion may have a role in catalysis.</text>
</comment>
<evidence type="ECO:0000256" key="12">
    <source>
        <dbReference type="ARBA" id="ARBA00023098"/>
    </source>
</evidence>
<keyword evidence="8" id="KW-0732">Signal</keyword>
<evidence type="ECO:0000313" key="17">
    <source>
        <dbReference type="Proteomes" id="UP001500573"/>
    </source>
</evidence>
<keyword evidence="7 15" id="KW-0479">Metal-binding</keyword>
<proteinExistence type="inferred from homology"/>
<dbReference type="Gene3D" id="2.40.230.10">
    <property type="entry name" value="Phospholipase A1"/>
    <property type="match status" value="1"/>
</dbReference>
<keyword evidence="9 15" id="KW-0378">Hydrolase</keyword>
<keyword evidence="10 15" id="KW-0106">Calcium</keyword>
<evidence type="ECO:0000256" key="8">
    <source>
        <dbReference type="ARBA" id="ARBA00022729"/>
    </source>
</evidence>
<evidence type="ECO:0000313" key="16">
    <source>
        <dbReference type="EMBL" id="GAA0778607.1"/>
    </source>
</evidence>
<comment type="catalytic activity">
    <reaction evidence="1 15">
        <text>a 1,2-diacyl-sn-glycero-3-phosphocholine + H2O = a 2-acyl-sn-glycero-3-phosphocholine + a fatty acid + H(+)</text>
        <dbReference type="Rhea" id="RHEA:18689"/>
        <dbReference type="ChEBI" id="CHEBI:15377"/>
        <dbReference type="ChEBI" id="CHEBI:15378"/>
        <dbReference type="ChEBI" id="CHEBI:28868"/>
        <dbReference type="ChEBI" id="CHEBI:57643"/>
        <dbReference type="ChEBI" id="CHEBI:57875"/>
        <dbReference type="EC" id="3.1.1.32"/>
    </reaction>
</comment>
<keyword evidence="11 15" id="KW-0442">Lipid degradation</keyword>
<comment type="similarity">
    <text evidence="3 15">Belongs to the phospholipase A1 family.</text>
</comment>
<evidence type="ECO:0000256" key="9">
    <source>
        <dbReference type="ARBA" id="ARBA00022801"/>
    </source>
</evidence>
<keyword evidence="17" id="KW-1185">Reference proteome</keyword>
<keyword evidence="5" id="KW-1134">Transmembrane beta strand</keyword>
<dbReference type="EC" id="3.1.1.32" evidence="15"/>
<dbReference type="Pfam" id="PF02253">
    <property type="entry name" value="PLA1"/>
    <property type="match status" value="1"/>
</dbReference>
<evidence type="ECO:0000256" key="1">
    <source>
        <dbReference type="ARBA" id="ARBA00000111"/>
    </source>
</evidence>
<keyword evidence="13" id="KW-0472">Membrane</keyword>
<organism evidence="16 17">
    <name type="scientific">Castellaniella ginsengisoli</name>
    <dbReference type="NCBI Taxonomy" id="546114"/>
    <lineage>
        <taxon>Bacteria</taxon>
        <taxon>Pseudomonadati</taxon>
        <taxon>Pseudomonadota</taxon>
        <taxon>Betaproteobacteria</taxon>
        <taxon>Burkholderiales</taxon>
        <taxon>Alcaligenaceae</taxon>
        <taxon>Castellaniella</taxon>
    </lineage>
</organism>
<comment type="catalytic activity">
    <reaction evidence="2 15">
        <text>a 1,2-diacyl-sn-glycero-3-phosphocholine + H2O = a 1-acyl-sn-glycero-3-phosphocholine + a fatty acid + H(+)</text>
        <dbReference type="Rhea" id="RHEA:15801"/>
        <dbReference type="ChEBI" id="CHEBI:15377"/>
        <dbReference type="ChEBI" id="CHEBI:15378"/>
        <dbReference type="ChEBI" id="CHEBI:28868"/>
        <dbReference type="ChEBI" id="CHEBI:57643"/>
        <dbReference type="ChEBI" id="CHEBI:58168"/>
        <dbReference type="EC" id="3.1.1.4"/>
    </reaction>
</comment>
<comment type="subunit">
    <text evidence="4 15">Homodimer; dimerization is reversible, and the dimeric form is the active one.</text>
</comment>
<evidence type="ECO:0000256" key="14">
    <source>
        <dbReference type="ARBA" id="ARBA00023237"/>
    </source>
</evidence>
<comment type="caution">
    <text evidence="16">The sequence shown here is derived from an EMBL/GenBank/DDBJ whole genome shotgun (WGS) entry which is preliminary data.</text>
</comment>
<evidence type="ECO:0000256" key="5">
    <source>
        <dbReference type="ARBA" id="ARBA00022452"/>
    </source>
</evidence>
<keyword evidence="6" id="KW-0812">Transmembrane</keyword>
<evidence type="ECO:0000256" key="11">
    <source>
        <dbReference type="ARBA" id="ARBA00022963"/>
    </source>
</evidence>
<reference evidence="17" key="1">
    <citation type="journal article" date="2019" name="Int. J. Syst. Evol. Microbiol.">
        <title>The Global Catalogue of Microorganisms (GCM) 10K type strain sequencing project: providing services to taxonomists for standard genome sequencing and annotation.</title>
        <authorList>
            <consortium name="The Broad Institute Genomics Platform"/>
            <consortium name="The Broad Institute Genome Sequencing Center for Infectious Disease"/>
            <person name="Wu L."/>
            <person name="Ma J."/>
        </authorList>
    </citation>
    <scope>NUCLEOTIDE SEQUENCE [LARGE SCALE GENOMIC DNA]</scope>
    <source>
        <strain evidence="17">JCM 15515</strain>
    </source>
</reference>
<comment type="subcellular location">
    <subcellularLocation>
        <location evidence="15">Cell outer membrane</location>
        <topology evidence="15">Multi-pass membrane protein</topology>
    </subcellularLocation>
    <text evidence="15">One of the very few enzymes located there.</text>
</comment>
<dbReference type="PRINTS" id="PR01486">
    <property type="entry name" value="PHPHLIPASEA1"/>
</dbReference>
<dbReference type="InterPro" id="IPR003187">
    <property type="entry name" value="PLipase_A1"/>
</dbReference>
<evidence type="ECO:0000256" key="15">
    <source>
        <dbReference type="RuleBase" id="RU366027"/>
    </source>
</evidence>
<keyword evidence="14 15" id="KW-0998">Cell outer membrane</keyword>
<comment type="function">
    <text evidence="15">Hydrolysis of phosphatidylcholine with phospholipase A2 (EC 3.1.1.4) and phospholipase A1 (EC 3.1.1.32) activities.</text>
</comment>
<evidence type="ECO:0000256" key="6">
    <source>
        <dbReference type="ARBA" id="ARBA00022692"/>
    </source>
</evidence>
<evidence type="ECO:0000256" key="10">
    <source>
        <dbReference type="ARBA" id="ARBA00022837"/>
    </source>
</evidence>
<name>A0ABP3W6L6_9BURK</name>
<keyword evidence="12 15" id="KW-0443">Lipid metabolism</keyword>
<gene>
    <name evidence="16" type="ORF">GCM10009108_15830</name>
</gene>
<evidence type="ECO:0000256" key="13">
    <source>
        <dbReference type="ARBA" id="ARBA00023136"/>
    </source>
</evidence>